<evidence type="ECO:0000313" key="3">
    <source>
        <dbReference type="EMBL" id="TFY60474.1"/>
    </source>
</evidence>
<feature type="domain" description="Integrase core" evidence="2">
    <location>
        <begin position="175"/>
        <end position="356"/>
    </location>
</feature>
<dbReference type="Proteomes" id="UP000298390">
    <property type="component" value="Unassembled WGS sequence"/>
</dbReference>
<dbReference type="AlphaFoldDB" id="A0A4Y9YD62"/>
<feature type="region of interest" description="Disordered" evidence="1">
    <location>
        <begin position="386"/>
        <end position="475"/>
    </location>
</feature>
<dbReference type="PANTHER" id="PTHR46791">
    <property type="entry name" value="EXPRESSED PROTEIN"/>
    <property type="match status" value="1"/>
</dbReference>
<evidence type="ECO:0000313" key="4">
    <source>
        <dbReference type="Proteomes" id="UP000298390"/>
    </source>
</evidence>
<accession>A0A4Y9YD62</accession>
<proteinExistence type="predicted"/>
<dbReference type="Pfam" id="PF24764">
    <property type="entry name" value="rva_4"/>
    <property type="match status" value="1"/>
</dbReference>
<dbReference type="PANTHER" id="PTHR46791:SF5">
    <property type="entry name" value="CLR5 DOMAIN-CONTAINING PROTEIN-RELATED"/>
    <property type="match status" value="1"/>
</dbReference>
<dbReference type="EMBL" id="SEKV01000252">
    <property type="protein sequence ID" value="TFY60474.1"/>
    <property type="molecule type" value="Genomic_DNA"/>
</dbReference>
<sequence length="583" mass="66057">MAPELRRRGGWEWIEAACAEIGRMRSAVQTAIDADTERERHNVVVANPVTITRTGRRGRPKKVISKAWLEETFAPYRSITIQQAANALGVHWTTVSRYMRKYDISISYAPLSDEQVDQLVRAFKVERPNAGIRHVHSYFRTQWLRIQRQRIIDSLHRVDAIGAALRHKKAVARRVYSVPRPNHLWHIDGHHKLIRWGIVFHGGIDGCDDEVVMMRAANNNRPETVLIRFDEAVQIHGLPLRVRGDRGGENILVSSYMIMRRGPNRASFMFGSSTRNQKIERIWVDVGEGFVRRWRVFFTRLEGMHGLDAGNPAHLWLLHELFLSDIDTDADNWVQNWNLHKLSGKHRNQTPSDIRHLAKVTVGMYEDEYADIDPDILTEYLGVEGAPRGRRRGQTGAGHSNDTDDEDEPLEGDLDSDAEASDEEVDVGGAWADESGSEESVADSDGREEGSTGPEDEDDSSSIPSEGGTSLAEPGGDNLVAQIIANQASNIRHAAIKVARHKNPFESQEDEDAFWVTLDSVTDTGFVPRHMNIREEEWEQDGYPTHENLVVGKRKPPLRQGEQLIGEWLIKLIGERLIELVWF</sequence>
<reference evidence="3 4" key="1">
    <citation type="submission" date="2019-01" db="EMBL/GenBank/DDBJ databases">
        <title>Genome sequencing of the rare red list fungi Fomitopsis rosea.</title>
        <authorList>
            <person name="Buettner E."/>
            <person name="Kellner H."/>
        </authorList>
    </citation>
    <scope>NUCLEOTIDE SEQUENCE [LARGE SCALE GENOMIC DNA]</scope>
    <source>
        <strain evidence="3 4">DSM 105464</strain>
    </source>
</reference>
<name>A0A4Y9YD62_9APHY</name>
<gene>
    <name evidence="3" type="ORF">EVJ58_g5126</name>
</gene>
<feature type="compositionally biased region" description="Acidic residues" evidence="1">
    <location>
        <begin position="403"/>
        <end position="426"/>
    </location>
</feature>
<comment type="caution">
    <text evidence="3">The sequence shown here is derived from an EMBL/GenBank/DDBJ whole genome shotgun (WGS) entry which is preliminary data.</text>
</comment>
<dbReference type="InterPro" id="IPR058913">
    <property type="entry name" value="Integrase_dom_put"/>
</dbReference>
<evidence type="ECO:0000256" key="1">
    <source>
        <dbReference type="SAM" id="MobiDB-lite"/>
    </source>
</evidence>
<evidence type="ECO:0000259" key="2">
    <source>
        <dbReference type="Pfam" id="PF24764"/>
    </source>
</evidence>
<organism evidence="3 4">
    <name type="scientific">Rhodofomes roseus</name>
    <dbReference type="NCBI Taxonomy" id="34475"/>
    <lineage>
        <taxon>Eukaryota</taxon>
        <taxon>Fungi</taxon>
        <taxon>Dikarya</taxon>
        <taxon>Basidiomycota</taxon>
        <taxon>Agaricomycotina</taxon>
        <taxon>Agaricomycetes</taxon>
        <taxon>Polyporales</taxon>
        <taxon>Rhodofomes</taxon>
    </lineage>
</organism>
<protein>
    <recommendedName>
        <fullName evidence="2">Integrase core domain-containing protein</fullName>
    </recommendedName>
</protein>